<evidence type="ECO:0000256" key="1">
    <source>
        <dbReference type="SAM" id="MobiDB-lite"/>
    </source>
</evidence>
<feature type="non-terminal residue" evidence="2">
    <location>
        <position position="1"/>
    </location>
</feature>
<dbReference type="Proteomes" id="UP000265520">
    <property type="component" value="Unassembled WGS sequence"/>
</dbReference>
<sequence length="66" mass="7365">EQHCAPRQPQLLVAQTPGENLPLHQGTTRRASPSCAARHRPKLNRPTQQERRIAPDAAAHCARGRR</sequence>
<protein>
    <submittedName>
        <fullName evidence="2">Uncharacterized protein</fullName>
    </submittedName>
</protein>
<reference evidence="2 3" key="1">
    <citation type="journal article" date="2018" name="Front. Plant Sci.">
        <title>Red Clover (Trifolium pratense) and Zigzag Clover (T. medium) - A Picture of Genomic Similarities and Differences.</title>
        <authorList>
            <person name="Dluhosova J."/>
            <person name="Istvanek J."/>
            <person name="Nedelnik J."/>
            <person name="Repkova J."/>
        </authorList>
    </citation>
    <scope>NUCLEOTIDE SEQUENCE [LARGE SCALE GENOMIC DNA]</scope>
    <source>
        <strain evidence="3">cv. 10/8</strain>
        <tissue evidence="2">Leaf</tissue>
    </source>
</reference>
<feature type="region of interest" description="Disordered" evidence="1">
    <location>
        <begin position="1"/>
        <end position="49"/>
    </location>
</feature>
<dbReference type="AlphaFoldDB" id="A0A392UF25"/>
<proteinExistence type="predicted"/>
<dbReference type="EMBL" id="LXQA010787751">
    <property type="protein sequence ID" value="MCI71016.1"/>
    <property type="molecule type" value="Genomic_DNA"/>
</dbReference>
<evidence type="ECO:0000313" key="2">
    <source>
        <dbReference type="EMBL" id="MCI71016.1"/>
    </source>
</evidence>
<organism evidence="2 3">
    <name type="scientific">Trifolium medium</name>
    <dbReference type="NCBI Taxonomy" id="97028"/>
    <lineage>
        <taxon>Eukaryota</taxon>
        <taxon>Viridiplantae</taxon>
        <taxon>Streptophyta</taxon>
        <taxon>Embryophyta</taxon>
        <taxon>Tracheophyta</taxon>
        <taxon>Spermatophyta</taxon>
        <taxon>Magnoliopsida</taxon>
        <taxon>eudicotyledons</taxon>
        <taxon>Gunneridae</taxon>
        <taxon>Pentapetalae</taxon>
        <taxon>rosids</taxon>
        <taxon>fabids</taxon>
        <taxon>Fabales</taxon>
        <taxon>Fabaceae</taxon>
        <taxon>Papilionoideae</taxon>
        <taxon>50 kb inversion clade</taxon>
        <taxon>NPAAA clade</taxon>
        <taxon>Hologalegina</taxon>
        <taxon>IRL clade</taxon>
        <taxon>Trifolieae</taxon>
        <taxon>Trifolium</taxon>
    </lineage>
</organism>
<comment type="caution">
    <text evidence="2">The sequence shown here is derived from an EMBL/GenBank/DDBJ whole genome shotgun (WGS) entry which is preliminary data.</text>
</comment>
<keyword evidence="3" id="KW-1185">Reference proteome</keyword>
<evidence type="ECO:0000313" key="3">
    <source>
        <dbReference type="Proteomes" id="UP000265520"/>
    </source>
</evidence>
<name>A0A392UF25_9FABA</name>
<accession>A0A392UF25</accession>